<dbReference type="AlphaFoldDB" id="A0A4P8YMD1"/>
<feature type="domain" description="N-acetyltransferase" evidence="2">
    <location>
        <begin position="3"/>
        <end position="134"/>
    </location>
</feature>
<evidence type="ECO:0000259" key="2">
    <source>
        <dbReference type="PROSITE" id="PS51186"/>
    </source>
</evidence>
<dbReference type="PROSITE" id="PS51186">
    <property type="entry name" value="GNAT"/>
    <property type="match status" value="1"/>
</dbReference>
<dbReference type="SUPFAM" id="SSF55729">
    <property type="entry name" value="Acyl-CoA N-acyltransferases (Nat)"/>
    <property type="match status" value="1"/>
</dbReference>
<proteinExistence type="predicted"/>
<accession>A0A4P8YMD1</accession>
<dbReference type="Pfam" id="PF13673">
    <property type="entry name" value="Acetyltransf_10"/>
    <property type="match status" value="1"/>
</dbReference>
<evidence type="ECO:0000313" key="3">
    <source>
        <dbReference type="EMBL" id="QCT21206.1"/>
    </source>
</evidence>
<evidence type="ECO:0000256" key="1">
    <source>
        <dbReference type="SAM" id="MobiDB-lite"/>
    </source>
</evidence>
<reference evidence="3 4" key="1">
    <citation type="submission" date="2019-05" db="EMBL/GenBank/DDBJ databases">
        <title>Complete genome sequence of Izhakiella calystegiae KSNA2, an endophyte isolated from beach morning glory (Calystegia soldanella).</title>
        <authorList>
            <person name="Jiang L."/>
            <person name="Jeong J.C."/>
            <person name="Kim C.Y."/>
            <person name="Kim D.H."/>
            <person name="Kim S.W."/>
            <person name="Lee j."/>
        </authorList>
    </citation>
    <scope>NUCLEOTIDE SEQUENCE [LARGE SCALE GENOMIC DNA]</scope>
    <source>
        <strain evidence="3 4">KSNA2</strain>
    </source>
</reference>
<protein>
    <submittedName>
        <fullName evidence="3">GNAT family N-acetyltransferase</fullName>
    </submittedName>
</protein>
<evidence type="ECO:0000313" key="4">
    <source>
        <dbReference type="Proteomes" id="UP000302163"/>
    </source>
</evidence>
<organism evidence="3 4">
    <name type="scientific">Jejubacter calystegiae</name>
    <dbReference type="NCBI Taxonomy" id="2579935"/>
    <lineage>
        <taxon>Bacteria</taxon>
        <taxon>Pseudomonadati</taxon>
        <taxon>Pseudomonadota</taxon>
        <taxon>Gammaproteobacteria</taxon>
        <taxon>Enterobacterales</taxon>
        <taxon>Enterobacteriaceae</taxon>
        <taxon>Jejubacter</taxon>
    </lineage>
</organism>
<dbReference type="InterPro" id="IPR016181">
    <property type="entry name" value="Acyl_CoA_acyltransferase"/>
</dbReference>
<dbReference type="GO" id="GO:0016747">
    <property type="term" value="F:acyltransferase activity, transferring groups other than amino-acyl groups"/>
    <property type="evidence" value="ECO:0007669"/>
    <property type="project" value="InterPro"/>
</dbReference>
<gene>
    <name evidence="3" type="ORF">FEM41_16890</name>
</gene>
<dbReference type="PANTHER" id="PTHR47237:SF2">
    <property type="entry name" value="BLL4206 PROTEIN"/>
    <property type="match status" value="1"/>
</dbReference>
<dbReference type="InterPro" id="IPR041496">
    <property type="entry name" value="YitH/HolE_GNAT"/>
</dbReference>
<dbReference type="CDD" id="cd04301">
    <property type="entry name" value="NAT_SF"/>
    <property type="match status" value="1"/>
</dbReference>
<dbReference type="Gene3D" id="3.40.630.30">
    <property type="match status" value="1"/>
</dbReference>
<dbReference type="InterPro" id="IPR000182">
    <property type="entry name" value="GNAT_dom"/>
</dbReference>
<dbReference type="Gene3D" id="3.40.630.90">
    <property type="match status" value="1"/>
</dbReference>
<keyword evidence="4" id="KW-1185">Reference proteome</keyword>
<dbReference type="KEGG" id="izh:FEM41_16890"/>
<dbReference type="Pfam" id="PF18014">
    <property type="entry name" value="Acetyltransf_18"/>
    <property type="match status" value="1"/>
</dbReference>
<keyword evidence="3" id="KW-0808">Transferase</keyword>
<dbReference type="InterPro" id="IPR052729">
    <property type="entry name" value="Acyl/Acetyltrans_Enzymes"/>
</dbReference>
<dbReference type="PANTHER" id="PTHR47237">
    <property type="entry name" value="SLL0310 PROTEIN"/>
    <property type="match status" value="1"/>
</dbReference>
<feature type="region of interest" description="Disordered" evidence="1">
    <location>
        <begin position="126"/>
        <end position="145"/>
    </location>
</feature>
<sequence length="282" mass="30526">MTLNIRAMAPEDTPYGLALSQQVGWPHRLEDWQQSLALGRGLVAEEDGRIVGTTLYWLWGDRSATVGLVIVDPGCQGRGIGRELLRQTLDKLEGYNVRLHATAAGQPLYRQFGFVAVGSASQHQGIVDPSFTAPTPGSGTRLRQGGRQDSAALTALDCQASGLHRPQLIDLLLTQGWVLVLESDAGEPLGFAALRPFGRGHTIGPVVCSNEEDARALVGAFMAQRRGKFVRLDCDSALPFCDWLTRQELSEVDAPVMMVCGKPWQVKTGSPRTFGLMSQAMG</sequence>
<dbReference type="RefSeq" id="WP_138097362.1">
    <property type="nucleotide sequence ID" value="NZ_CP040428.1"/>
</dbReference>
<name>A0A4P8YMD1_9ENTR</name>
<dbReference type="OrthoDB" id="510731at2"/>
<dbReference type="Proteomes" id="UP000302163">
    <property type="component" value="Chromosome"/>
</dbReference>
<dbReference type="EMBL" id="CP040428">
    <property type="protein sequence ID" value="QCT21206.1"/>
    <property type="molecule type" value="Genomic_DNA"/>
</dbReference>